<dbReference type="Proteomes" id="UP001469365">
    <property type="component" value="Unassembled WGS sequence"/>
</dbReference>
<evidence type="ECO:0000313" key="2">
    <source>
        <dbReference type="Proteomes" id="UP001469365"/>
    </source>
</evidence>
<evidence type="ECO:0000313" key="1">
    <source>
        <dbReference type="EMBL" id="MEK8128795.1"/>
    </source>
</evidence>
<evidence type="ECO:0008006" key="3">
    <source>
        <dbReference type="Google" id="ProtNLM"/>
    </source>
</evidence>
<protein>
    <recommendedName>
        <fullName evidence="3">Hydrolase</fullName>
    </recommendedName>
</protein>
<sequence length="102" mass="12045">MEKKKYYVSVQSRTIMQNQGDAAYELEIEATDEQVLQLQELFEEEEDFDIDSFIRVHSPSVPYHHDEANDGYDIVLTEIYRTLHHLGTEETKQHIESMQILN</sequence>
<gene>
    <name evidence="1" type="ORF">WMW72_12850</name>
</gene>
<comment type="caution">
    <text evidence="1">The sequence shown here is derived from an EMBL/GenBank/DDBJ whole genome shotgun (WGS) entry which is preliminary data.</text>
</comment>
<name>A0ABU9DIU6_9BACL</name>
<dbReference type="EMBL" id="JBBPCC010000007">
    <property type="protein sequence ID" value="MEK8128795.1"/>
    <property type="molecule type" value="Genomic_DNA"/>
</dbReference>
<proteinExistence type="predicted"/>
<keyword evidence="2" id="KW-1185">Reference proteome</keyword>
<reference evidence="1 2" key="1">
    <citation type="submission" date="2024-04" db="EMBL/GenBank/DDBJ databases">
        <title>draft genome sequnece of Paenibacillus filicis.</title>
        <authorList>
            <person name="Kim D.-U."/>
        </authorList>
    </citation>
    <scope>NUCLEOTIDE SEQUENCE [LARGE SCALE GENOMIC DNA]</scope>
    <source>
        <strain evidence="1 2">KACC14197</strain>
    </source>
</reference>
<organism evidence="1 2">
    <name type="scientific">Paenibacillus filicis</name>
    <dbReference type="NCBI Taxonomy" id="669464"/>
    <lineage>
        <taxon>Bacteria</taxon>
        <taxon>Bacillati</taxon>
        <taxon>Bacillota</taxon>
        <taxon>Bacilli</taxon>
        <taxon>Bacillales</taxon>
        <taxon>Paenibacillaceae</taxon>
        <taxon>Paenibacillus</taxon>
    </lineage>
</organism>
<accession>A0ABU9DIU6</accession>